<dbReference type="PRINTS" id="PR01333">
    <property type="entry name" value="2POREKCHANEL"/>
</dbReference>
<feature type="transmembrane region" description="Helical" evidence="9">
    <location>
        <begin position="200"/>
        <end position="229"/>
    </location>
</feature>
<dbReference type="PANTHER" id="PTHR11003:SF291">
    <property type="entry name" value="IP11374P"/>
    <property type="match status" value="1"/>
</dbReference>
<dbReference type="InterPro" id="IPR003280">
    <property type="entry name" value="2pore_dom_K_chnl"/>
</dbReference>
<organism evidence="11 12">
    <name type="scientific">Chaetoceros tenuissimus</name>
    <dbReference type="NCBI Taxonomy" id="426638"/>
    <lineage>
        <taxon>Eukaryota</taxon>
        <taxon>Sar</taxon>
        <taxon>Stramenopiles</taxon>
        <taxon>Ochrophyta</taxon>
        <taxon>Bacillariophyta</taxon>
        <taxon>Coscinodiscophyceae</taxon>
        <taxon>Chaetocerotophycidae</taxon>
        <taxon>Chaetocerotales</taxon>
        <taxon>Chaetocerotaceae</taxon>
        <taxon>Chaetoceros</taxon>
    </lineage>
</organism>
<dbReference type="PROSITE" id="PS00018">
    <property type="entry name" value="EF_HAND_1"/>
    <property type="match status" value="2"/>
</dbReference>
<dbReference type="GO" id="GO:0022841">
    <property type="term" value="F:potassium ion leak channel activity"/>
    <property type="evidence" value="ECO:0007669"/>
    <property type="project" value="TreeGrafter"/>
</dbReference>
<keyword evidence="12" id="KW-1185">Reference proteome</keyword>
<comment type="caution">
    <text evidence="11">The sequence shown here is derived from an EMBL/GenBank/DDBJ whole genome shotgun (WGS) entry which is preliminary data.</text>
</comment>
<dbReference type="InterPro" id="IPR013099">
    <property type="entry name" value="K_chnl_dom"/>
</dbReference>
<dbReference type="EMBL" id="BLLK01000023">
    <property type="protein sequence ID" value="GFH47503.1"/>
    <property type="molecule type" value="Genomic_DNA"/>
</dbReference>
<evidence type="ECO:0000259" key="10">
    <source>
        <dbReference type="PROSITE" id="PS50222"/>
    </source>
</evidence>
<reference evidence="11 12" key="1">
    <citation type="journal article" date="2021" name="Sci. Rep.">
        <title>The genome of the diatom Chaetoceros tenuissimus carries an ancient integrated fragment of an extant virus.</title>
        <authorList>
            <person name="Hongo Y."/>
            <person name="Kimura K."/>
            <person name="Takaki Y."/>
            <person name="Yoshida Y."/>
            <person name="Baba S."/>
            <person name="Kobayashi G."/>
            <person name="Nagasaki K."/>
            <person name="Hano T."/>
            <person name="Tomaru Y."/>
        </authorList>
    </citation>
    <scope>NUCLEOTIDE SEQUENCE [LARGE SCALE GENOMIC DNA]</scope>
    <source>
        <strain evidence="11 12">NIES-3715</strain>
    </source>
</reference>
<dbReference type="AlphaFoldDB" id="A0AAD3CL01"/>
<feature type="transmembrane region" description="Helical" evidence="9">
    <location>
        <begin position="110"/>
        <end position="134"/>
    </location>
</feature>
<proteinExistence type="predicted"/>
<dbReference type="InterPro" id="IPR011992">
    <property type="entry name" value="EF-hand-dom_pair"/>
</dbReference>
<dbReference type="GO" id="GO:0005509">
    <property type="term" value="F:calcium ion binding"/>
    <property type="evidence" value="ECO:0007669"/>
    <property type="project" value="InterPro"/>
</dbReference>
<keyword evidence="5 9" id="KW-1133">Transmembrane helix</keyword>
<name>A0AAD3CL01_9STRA</name>
<dbReference type="Gene3D" id="1.10.287.70">
    <property type="match status" value="2"/>
</dbReference>
<dbReference type="GO" id="GO:0005737">
    <property type="term" value="C:cytoplasm"/>
    <property type="evidence" value="ECO:0007669"/>
    <property type="project" value="UniProtKB-ARBA"/>
</dbReference>
<dbReference type="GO" id="GO:0030322">
    <property type="term" value="P:stabilization of membrane potential"/>
    <property type="evidence" value="ECO:0007669"/>
    <property type="project" value="TreeGrafter"/>
</dbReference>
<dbReference type="SUPFAM" id="SSF81324">
    <property type="entry name" value="Voltage-gated potassium channels"/>
    <property type="match status" value="2"/>
</dbReference>
<keyword evidence="2" id="KW-0813">Transport</keyword>
<dbReference type="PROSITE" id="PS50222">
    <property type="entry name" value="EF_HAND_2"/>
    <property type="match status" value="2"/>
</dbReference>
<dbReference type="PANTHER" id="PTHR11003">
    <property type="entry name" value="POTASSIUM CHANNEL, SUBFAMILY K"/>
    <property type="match status" value="1"/>
</dbReference>
<dbReference type="CDD" id="cd00051">
    <property type="entry name" value="EFh"/>
    <property type="match status" value="1"/>
</dbReference>
<comment type="subcellular location">
    <subcellularLocation>
        <location evidence="1">Membrane</location>
        <topology evidence="1">Multi-pass membrane protein</topology>
    </subcellularLocation>
</comment>
<evidence type="ECO:0000256" key="4">
    <source>
        <dbReference type="ARBA" id="ARBA00022837"/>
    </source>
</evidence>
<dbReference type="GO" id="GO:0005886">
    <property type="term" value="C:plasma membrane"/>
    <property type="evidence" value="ECO:0007669"/>
    <property type="project" value="TreeGrafter"/>
</dbReference>
<dbReference type="Pfam" id="PF07885">
    <property type="entry name" value="Ion_trans_2"/>
    <property type="match status" value="2"/>
</dbReference>
<feature type="transmembrane region" description="Helical" evidence="9">
    <location>
        <begin position="58"/>
        <end position="77"/>
    </location>
</feature>
<feature type="domain" description="EF-hand" evidence="10">
    <location>
        <begin position="322"/>
        <end position="357"/>
    </location>
</feature>
<evidence type="ECO:0000313" key="11">
    <source>
        <dbReference type="EMBL" id="GFH47503.1"/>
    </source>
</evidence>
<evidence type="ECO:0000256" key="6">
    <source>
        <dbReference type="ARBA" id="ARBA00023065"/>
    </source>
</evidence>
<sequence>MVLFSGLWSRSLAYNEASLYPGTSSNNNDTTYGSIPQHHEPSLTRNYEQGVWSPLQSCLFYVFIYFASAVIAYSYVFEKWPIVDSLYFAVATFTTVGYGDVEPSTQPGQFFTIFFACYGVIILGVFIGIFGHSVSEAQARTIKKWKRKKESKLLKMLFSDYESRRKKEADTQAIKETFLSDHELLWEDIRQVCWDEYPQILIVMFLALILGYREGWTLTSTMYFCIMSASTTGFGDYTPQTATDKIYCIFFFPISVAVFGEVLGKIAGVYIEHKFRKAEQQFLKRAITLCDIKNMDADSNGEVDFAEFLSFMLVALQKVDQDSIDELKTLFASLDTDGNGVLNHDDLVELTEASPLTEIQEEIIEGEIASEQLVGESLLDTTSSGESIHMNLTEESLLNPLNGIKAELVSTAVPEGS</sequence>
<dbReference type="GO" id="GO:0015271">
    <property type="term" value="F:outward rectifier potassium channel activity"/>
    <property type="evidence" value="ECO:0007669"/>
    <property type="project" value="TreeGrafter"/>
</dbReference>
<keyword evidence="8" id="KW-0407">Ion channel</keyword>
<feature type="transmembrane region" description="Helical" evidence="9">
    <location>
        <begin position="249"/>
        <end position="271"/>
    </location>
</feature>
<keyword evidence="6" id="KW-0406">Ion transport</keyword>
<evidence type="ECO:0000256" key="2">
    <source>
        <dbReference type="ARBA" id="ARBA00022448"/>
    </source>
</evidence>
<evidence type="ECO:0000256" key="3">
    <source>
        <dbReference type="ARBA" id="ARBA00022692"/>
    </source>
</evidence>
<dbReference type="Proteomes" id="UP001054902">
    <property type="component" value="Unassembled WGS sequence"/>
</dbReference>
<accession>A0AAD3CL01</accession>
<keyword evidence="3 9" id="KW-0812">Transmembrane</keyword>
<dbReference type="SUPFAM" id="SSF47473">
    <property type="entry name" value="EF-hand"/>
    <property type="match status" value="1"/>
</dbReference>
<evidence type="ECO:0000256" key="5">
    <source>
        <dbReference type="ARBA" id="ARBA00022989"/>
    </source>
</evidence>
<dbReference type="InterPro" id="IPR018247">
    <property type="entry name" value="EF_Hand_1_Ca_BS"/>
</dbReference>
<gene>
    <name evidence="11" type="ORF">CTEN210_03978</name>
</gene>
<evidence type="ECO:0000256" key="9">
    <source>
        <dbReference type="SAM" id="Phobius"/>
    </source>
</evidence>
<evidence type="ECO:0000256" key="1">
    <source>
        <dbReference type="ARBA" id="ARBA00004141"/>
    </source>
</evidence>
<dbReference type="InterPro" id="IPR002048">
    <property type="entry name" value="EF_hand_dom"/>
</dbReference>
<dbReference type="Gene3D" id="1.10.238.10">
    <property type="entry name" value="EF-hand"/>
    <property type="match status" value="1"/>
</dbReference>
<feature type="domain" description="EF-hand" evidence="10">
    <location>
        <begin position="292"/>
        <end position="318"/>
    </location>
</feature>
<evidence type="ECO:0000256" key="8">
    <source>
        <dbReference type="ARBA" id="ARBA00023303"/>
    </source>
</evidence>
<protein>
    <recommendedName>
        <fullName evidence="10">EF-hand domain-containing protein</fullName>
    </recommendedName>
</protein>
<keyword evidence="7 9" id="KW-0472">Membrane</keyword>
<dbReference type="SMART" id="SM00054">
    <property type="entry name" value="EFh"/>
    <property type="match status" value="2"/>
</dbReference>
<evidence type="ECO:0000313" key="12">
    <source>
        <dbReference type="Proteomes" id="UP001054902"/>
    </source>
</evidence>
<keyword evidence="4" id="KW-0106">Calcium</keyword>
<evidence type="ECO:0000256" key="7">
    <source>
        <dbReference type="ARBA" id="ARBA00023136"/>
    </source>
</evidence>